<reference evidence="1 2" key="1">
    <citation type="journal article" date="2018" name="G3 (Bethesda)">
        <title>Phylogenetic and Phylogenomic Definition of Rhizopus Species.</title>
        <authorList>
            <person name="Gryganskyi A.P."/>
            <person name="Golan J."/>
            <person name="Dolatabadi S."/>
            <person name="Mondo S."/>
            <person name="Robb S."/>
            <person name="Idnurm A."/>
            <person name="Muszewska A."/>
            <person name="Steczkiewicz K."/>
            <person name="Masonjones S."/>
            <person name="Liao H.L."/>
            <person name="Gajdeczka M.T."/>
            <person name="Anike F."/>
            <person name="Vuek A."/>
            <person name="Anishchenko I.M."/>
            <person name="Voigt K."/>
            <person name="de Hoog G.S."/>
            <person name="Smith M.E."/>
            <person name="Heitman J."/>
            <person name="Vilgalys R."/>
            <person name="Stajich J.E."/>
        </authorList>
    </citation>
    <scope>NUCLEOTIDE SEQUENCE [LARGE SCALE GENOMIC DNA]</scope>
    <source>
        <strain evidence="1 2">LSU 92-RS-03</strain>
    </source>
</reference>
<proteinExistence type="predicted"/>
<name>A0A367KU97_RHIST</name>
<keyword evidence="2" id="KW-1185">Reference proteome</keyword>
<organism evidence="1 2">
    <name type="scientific">Rhizopus stolonifer</name>
    <name type="common">Rhizopus nigricans</name>
    <dbReference type="NCBI Taxonomy" id="4846"/>
    <lineage>
        <taxon>Eukaryota</taxon>
        <taxon>Fungi</taxon>
        <taxon>Fungi incertae sedis</taxon>
        <taxon>Mucoromycota</taxon>
        <taxon>Mucoromycotina</taxon>
        <taxon>Mucoromycetes</taxon>
        <taxon>Mucorales</taxon>
        <taxon>Mucorineae</taxon>
        <taxon>Rhizopodaceae</taxon>
        <taxon>Rhizopus</taxon>
    </lineage>
</organism>
<dbReference type="OrthoDB" id="2210543at2759"/>
<dbReference type="EMBL" id="PJQM01000386">
    <property type="protein sequence ID" value="RCI05442.1"/>
    <property type="molecule type" value="Genomic_DNA"/>
</dbReference>
<protein>
    <submittedName>
        <fullName evidence="1">Uncharacterized protein</fullName>
    </submittedName>
</protein>
<feature type="non-terminal residue" evidence="1">
    <location>
        <position position="220"/>
    </location>
</feature>
<accession>A0A367KU97</accession>
<dbReference type="AlphaFoldDB" id="A0A367KU97"/>
<sequence>MSYSEMSFNELLIAVSISSTDEYIKCIRSTLKMNKIFIKRSPNATFLNNYNRKITKLENNIVTITRAAIDDDTIGEPWIVNEKDVASLFKRYQHAIHDMVEQHTTLPLESYIYELAALTNVLVVCKNQHNVIAEKIFTLNLLKYLNDKPASDLIRNFELGQEDDLAINTYIIQLIHLRWTNTIPSEKGKPRPNAVICEKPQTNFKCSVGFGEAKVYQGSG</sequence>
<evidence type="ECO:0000313" key="1">
    <source>
        <dbReference type="EMBL" id="RCI05442.1"/>
    </source>
</evidence>
<comment type="caution">
    <text evidence="1">The sequence shown here is derived from an EMBL/GenBank/DDBJ whole genome shotgun (WGS) entry which is preliminary data.</text>
</comment>
<gene>
    <name evidence="1" type="ORF">CU098_007291</name>
</gene>
<evidence type="ECO:0000313" key="2">
    <source>
        <dbReference type="Proteomes" id="UP000253551"/>
    </source>
</evidence>
<dbReference type="Proteomes" id="UP000253551">
    <property type="component" value="Unassembled WGS sequence"/>
</dbReference>